<evidence type="ECO:0000313" key="1">
    <source>
        <dbReference type="EMBL" id="EYC28452.1"/>
    </source>
</evidence>
<accession>A0A016VN61</accession>
<reference evidence="2" key="1">
    <citation type="journal article" date="2015" name="Nat. Genet.">
        <title>The genome and transcriptome of the zoonotic hookworm Ancylostoma ceylanicum identify infection-specific gene families.</title>
        <authorList>
            <person name="Schwarz E.M."/>
            <person name="Hu Y."/>
            <person name="Antoshechkin I."/>
            <person name="Miller M.M."/>
            <person name="Sternberg P.W."/>
            <person name="Aroian R.V."/>
        </authorList>
    </citation>
    <scope>NUCLEOTIDE SEQUENCE</scope>
    <source>
        <strain evidence="2">HY135</strain>
    </source>
</reference>
<evidence type="ECO:0000313" key="2">
    <source>
        <dbReference type="Proteomes" id="UP000024635"/>
    </source>
</evidence>
<keyword evidence="2" id="KW-1185">Reference proteome</keyword>
<dbReference type="EMBL" id="JARK01001343">
    <property type="protein sequence ID" value="EYC28452.1"/>
    <property type="molecule type" value="Genomic_DNA"/>
</dbReference>
<dbReference type="Proteomes" id="UP000024635">
    <property type="component" value="Unassembled WGS sequence"/>
</dbReference>
<gene>
    <name evidence="1" type="primary">Acey_s0007.g3230</name>
    <name evidence="1" type="ORF">Y032_0007g3230</name>
</gene>
<name>A0A016VN61_9BILA</name>
<dbReference type="AlphaFoldDB" id="A0A016VN61"/>
<sequence>MYYEQKEIGEGIELFHHGDKTKNNGVTIAVAALLRDHASCVIQAQAENKLMKKDAKAKAVDYRSHEFRLEKAQHKQNLDLNEFRAV</sequence>
<protein>
    <submittedName>
        <fullName evidence="1">Uncharacterized protein</fullName>
    </submittedName>
</protein>
<organism evidence="1 2">
    <name type="scientific">Ancylostoma ceylanicum</name>
    <dbReference type="NCBI Taxonomy" id="53326"/>
    <lineage>
        <taxon>Eukaryota</taxon>
        <taxon>Metazoa</taxon>
        <taxon>Ecdysozoa</taxon>
        <taxon>Nematoda</taxon>
        <taxon>Chromadorea</taxon>
        <taxon>Rhabditida</taxon>
        <taxon>Rhabditina</taxon>
        <taxon>Rhabditomorpha</taxon>
        <taxon>Strongyloidea</taxon>
        <taxon>Ancylostomatidae</taxon>
        <taxon>Ancylostomatinae</taxon>
        <taxon>Ancylostoma</taxon>
    </lineage>
</organism>
<proteinExistence type="predicted"/>
<comment type="caution">
    <text evidence="1">The sequence shown here is derived from an EMBL/GenBank/DDBJ whole genome shotgun (WGS) entry which is preliminary data.</text>
</comment>